<gene>
    <name evidence="2" type="ORF">AVDCRST_MAG85-653</name>
</gene>
<dbReference type="AlphaFoldDB" id="A0A6J4RRY6"/>
<feature type="compositionally biased region" description="Basic and acidic residues" evidence="1">
    <location>
        <begin position="1"/>
        <end position="15"/>
    </location>
</feature>
<feature type="non-terminal residue" evidence="2">
    <location>
        <position position="1"/>
    </location>
</feature>
<name>A0A6J4RRY6_9ACTN</name>
<protein>
    <submittedName>
        <fullName evidence="2">Uncharacterized protein</fullName>
    </submittedName>
</protein>
<proteinExistence type="predicted"/>
<evidence type="ECO:0000313" key="2">
    <source>
        <dbReference type="EMBL" id="CAA9480709.1"/>
    </source>
</evidence>
<feature type="compositionally biased region" description="Basic residues" evidence="1">
    <location>
        <begin position="16"/>
        <end position="29"/>
    </location>
</feature>
<feature type="compositionally biased region" description="Basic and acidic residues" evidence="1">
    <location>
        <begin position="35"/>
        <end position="52"/>
    </location>
</feature>
<feature type="compositionally biased region" description="Basic residues" evidence="1">
    <location>
        <begin position="75"/>
        <end position="84"/>
    </location>
</feature>
<organism evidence="2">
    <name type="scientific">uncultured Solirubrobacteraceae bacterium</name>
    <dbReference type="NCBI Taxonomy" id="1162706"/>
    <lineage>
        <taxon>Bacteria</taxon>
        <taxon>Bacillati</taxon>
        <taxon>Actinomycetota</taxon>
        <taxon>Thermoleophilia</taxon>
        <taxon>Solirubrobacterales</taxon>
        <taxon>Solirubrobacteraceae</taxon>
        <taxon>environmental samples</taxon>
    </lineage>
</organism>
<dbReference type="EMBL" id="CADCVT010000066">
    <property type="protein sequence ID" value="CAA9480709.1"/>
    <property type="molecule type" value="Genomic_DNA"/>
</dbReference>
<feature type="non-terminal residue" evidence="2">
    <location>
        <position position="84"/>
    </location>
</feature>
<evidence type="ECO:0000256" key="1">
    <source>
        <dbReference type="SAM" id="MobiDB-lite"/>
    </source>
</evidence>
<feature type="region of interest" description="Disordered" evidence="1">
    <location>
        <begin position="1"/>
        <end position="84"/>
    </location>
</feature>
<sequence length="84" mass="9908">EAHEDRRVRTQDKGRTHGRRPHRRSHPRSCRSGARRGELHDRHRPRAEDLPRVDPVPAARQRRVAGPEGPGDRRQVRRLRLRPV</sequence>
<reference evidence="2" key="1">
    <citation type="submission" date="2020-02" db="EMBL/GenBank/DDBJ databases">
        <authorList>
            <person name="Meier V. D."/>
        </authorList>
    </citation>
    <scope>NUCLEOTIDE SEQUENCE</scope>
    <source>
        <strain evidence="2">AVDCRST_MAG85</strain>
    </source>
</reference>
<accession>A0A6J4RRY6</accession>